<evidence type="ECO:0000313" key="2">
    <source>
        <dbReference type="Proteomes" id="UP000249661"/>
    </source>
</evidence>
<dbReference type="Proteomes" id="UP000249661">
    <property type="component" value="Unassembled WGS sequence"/>
</dbReference>
<accession>A0ACD1HJA4</accession>
<evidence type="ECO:0000313" key="1">
    <source>
        <dbReference type="EMBL" id="RAH73495.1"/>
    </source>
</evidence>
<name>A0ACD1HJA4_9EURO</name>
<reference evidence="1" key="1">
    <citation type="submission" date="2018-02" db="EMBL/GenBank/DDBJ databases">
        <title>The genomes of Aspergillus section Nigri reveals drivers in fungal speciation.</title>
        <authorList>
            <consortium name="DOE Joint Genome Institute"/>
            <person name="Vesth T.C."/>
            <person name="Nybo J."/>
            <person name="Theobald S."/>
            <person name="Brandl J."/>
            <person name="Frisvad J.C."/>
            <person name="Nielsen K.F."/>
            <person name="Lyhne E.K."/>
            <person name="Kogle M.E."/>
            <person name="Kuo A."/>
            <person name="Riley R."/>
            <person name="Clum A."/>
            <person name="Nolan M."/>
            <person name="Lipzen A."/>
            <person name="Salamov A."/>
            <person name="Henrissat B."/>
            <person name="Wiebenga A."/>
            <person name="De vries R.P."/>
            <person name="Grigoriev I.V."/>
            <person name="Mortensen U.H."/>
            <person name="Andersen M.R."/>
            <person name="Baker S.E."/>
        </authorList>
    </citation>
    <scope>NUCLEOTIDE SEQUENCE</scope>
    <source>
        <strain evidence="1">CBS 121060</strain>
    </source>
</reference>
<dbReference type="EMBL" id="KZ824939">
    <property type="protein sequence ID" value="RAH73495.1"/>
    <property type="molecule type" value="Genomic_DNA"/>
</dbReference>
<organism evidence="1 2">
    <name type="scientific">Aspergillus aculeatinus CBS 121060</name>
    <dbReference type="NCBI Taxonomy" id="1448322"/>
    <lineage>
        <taxon>Eukaryota</taxon>
        <taxon>Fungi</taxon>
        <taxon>Dikarya</taxon>
        <taxon>Ascomycota</taxon>
        <taxon>Pezizomycotina</taxon>
        <taxon>Eurotiomycetes</taxon>
        <taxon>Eurotiomycetidae</taxon>
        <taxon>Eurotiales</taxon>
        <taxon>Aspergillaceae</taxon>
        <taxon>Aspergillus</taxon>
        <taxon>Aspergillus subgen. Circumdati</taxon>
    </lineage>
</organism>
<keyword evidence="2" id="KW-1185">Reference proteome</keyword>
<sequence length="215" mass="24676">MIDHSRVAKIRRNRGRRVKKRGLDRQDSQRARRKREVGKGRRKKGRKGKRRALIDIPGRPLIGSMGSAETQVSAWTRLGKVVRRQAPNEIVGGRHDSLTVLQGQSSRHLSGTESHCRCREASAVFLIAYVTCARYFAEAKSHCDGLHCSLLVWPGWEVDKIKYWCMSLFFSASIVRICPPNLPGVISSHPRPDWRCARWVRSREAIQARWTLKRK</sequence>
<proteinExistence type="predicted"/>
<protein>
    <submittedName>
        <fullName evidence="1">Uncharacterized protein</fullName>
    </submittedName>
</protein>
<gene>
    <name evidence="1" type="ORF">BO66DRAFT_224032</name>
</gene>